<dbReference type="GO" id="GO:0005737">
    <property type="term" value="C:cytoplasm"/>
    <property type="evidence" value="ECO:0007669"/>
    <property type="project" value="TreeGrafter"/>
</dbReference>
<evidence type="ECO:0000313" key="4">
    <source>
        <dbReference type="Proteomes" id="UP001212841"/>
    </source>
</evidence>
<dbReference type="SUPFAM" id="SSF53474">
    <property type="entry name" value="alpha/beta-Hydrolases"/>
    <property type="match status" value="1"/>
</dbReference>
<accession>A0AAD5S3J8</accession>
<comment type="caution">
    <text evidence="3">The sequence shown here is derived from an EMBL/GenBank/DDBJ whole genome shotgun (WGS) entry which is preliminary data.</text>
</comment>
<dbReference type="AlphaFoldDB" id="A0AAD5S3J8"/>
<dbReference type="Pfam" id="PF03959">
    <property type="entry name" value="FSH1"/>
    <property type="match status" value="1"/>
</dbReference>
<evidence type="ECO:0000259" key="2">
    <source>
        <dbReference type="Pfam" id="PF03959"/>
    </source>
</evidence>
<dbReference type="InterPro" id="IPR050593">
    <property type="entry name" value="LovG"/>
</dbReference>
<proteinExistence type="predicted"/>
<dbReference type="GO" id="GO:0005634">
    <property type="term" value="C:nucleus"/>
    <property type="evidence" value="ECO:0007669"/>
    <property type="project" value="TreeGrafter"/>
</dbReference>
<evidence type="ECO:0000256" key="1">
    <source>
        <dbReference type="ARBA" id="ARBA00022801"/>
    </source>
</evidence>
<dbReference type="PANTHER" id="PTHR48070:SF6">
    <property type="entry name" value="ESTERASE OVCA2"/>
    <property type="match status" value="1"/>
</dbReference>
<dbReference type="PANTHER" id="PTHR48070">
    <property type="entry name" value="ESTERASE OVCA2"/>
    <property type="match status" value="1"/>
</dbReference>
<evidence type="ECO:0000313" key="3">
    <source>
        <dbReference type="EMBL" id="KAJ3037361.1"/>
    </source>
</evidence>
<dbReference type="Gene3D" id="3.40.50.1820">
    <property type="entry name" value="alpha/beta hydrolase"/>
    <property type="match status" value="1"/>
</dbReference>
<organism evidence="3 4">
    <name type="scientific">Rhizophlyctis rosea</name>
    <dbReference type="NCBI Taxonomy" id="64517"/>
    <lineage>
        <taxon>Eukaryota</taxon>
        <taxon>Fungi</taxon>
        <taxon>Fungi incertae sedis</taxon>
        <taxon>Chytridiomycota</taxon>
        <taxon>Chytridiomycota incertae sedis</taxon>
        <taxon>Chytridiomycetes</taxon>
        <taxon>Rhizophlyctidales</taxon>
        <taxon>Rhizophlyctidaceae</taxon>
        <taxon>Rhizophlyctis</taxon>
    </lineage>
</organism>
<dbReference type="Proteomes" id="UP001212841">
    <property type="component" value="Unassembled WGS sequence"/>
</dbReference>
<name>A0AAD5S3J8_9FUNG</name>
<keyword evidence="4" id="KW-1185">Reference proteome</keyword>
<keyword evidence="1" id="KW-0378">Hydrolase</keyword>
<dbReference type="EMBL" id="JADGJD010001838">
    <property type="protein sequence ID" value="KAJ3037361.1"/>
    <property type="molecule type" value="Genomic_DNA"/>
</dbReference>
<protein>
    <recommendedName>
        <fullName evidence="2">Serine hydrolase domain-containing protein</fullName>
    </recommendedName>
</protein>
<dbReference type="InterPro" id="IPR029058">
    <property type="entry name" value="AB_hydrolase_fold"/>
</dbReference>
<dbReference type="InterPro" id="IPR005645">
    <property type="entry name" value="FSH-like_dom"/>
</dbReference>
<dbReference type="GO" id="GO:0016787">
    <property type="term" value="F:hydrolase activity"/>
    <property type="evidence" value="ECO:0007669"/>
    <property type="project" value="UniProtKB-KW"/>
</dbReference>
<sequence length="229" mass="25897">MTNPQKLRILCLHGYTQNAKIFRGRTAVIAKDLKDIAEFVYVSAPHKLPDKEDITEAEKLKRDPNDEGPRAWYKTEQDQQVYIGYDESLAYLQRFYSENGPFDALLGFSQGATLSALLTSTLPTLSLPLPRFLLLSGGYLPSPTPTHSVLTPTNKLTIPSLHVIGREDKWVLPERSEALLECFEERGREVHYHEGGHFLPTGAENRRKYREWVAGFLKVDGEGVVEAQK</sequence>
<reference evidence="3" key="1">
    <citation type="submission" date="2020-05" db="EMBL/GenBank/DDBJ databases">
        <title>Phylogenomic resolution of chytrid fungi.</title>
        <authorList>
            <person name="Stajich J.E."/>
            <person name="Amses K."/>
            <person name="Simmons R."/>
            <person name="Seto K."/>
            <person name="Myers J."/>
            <person name="Bonds A."/>
            <person name="Quandt C.A."/>
            <person name="Barry K."/>
            <person name="Liu P."/>
            <person name="Grigoriev I."/>
            <person name="Longcore J.E."/>
            <person name="James T.Y."/>
        </authorList>
    </citation>
    <scope>NUCLEOTIDE SEQUENCE</scope>
    <source>
        <strain evidence="3">JEL0318</strain>
    </source>
</reference>
<gene>
    <name evidence="3" type="ORF">HK097_003530</name>
</gene>
<feature type="domain" description="Serine hydrolase" evidence="2">
    <location>
        <begin position="5"/>
        <end position="208"/>
    </location>
</feature>